<evidence type="ECO:0000256" key="10">
    <source>
        <dbReference type="SAM" id="Phobius"/>
    </source>
</evidence>
<feature type="transmembrane region" description="Helical" evidence="10">
    <location>
        <begin position="12"/>
        <end position="34"/>
    </location>
</feature>
<dbReference type="PROSITE" id="PS50076">
    <property type="entry name" value="DNAJ_2"/>
    <property type="match status" value="1"/>
</dbReference>
<evidence type="ECO:0000256" key="4">
    <source>
        <dbReference type="ARBA" id="ARBA00022824"/>
    </source>
</evidence>
<feature type="region of interest" description="Disordered" evidence="9">
    <location>
        <begin position="644"/>
        <end position="702"/>
    </location>
</feature>
<dbReference type="SMART" id="SM00973">
    <property type="entry name" value="Sec63"/>
    <property type="match status" value="1"/>
</dbReference>
<dbReference type="CDD" id="cd06257">
    <property type="entry name" value="DnaJ"/>
    <property type="match status" value="1"/>
</dbReference>
<keyword evidence="6 10" id="KW-1133">Transmembrane helix</keyword>
<dbReference type="Pfam" id="PF00226">
    <property type="entry name" value="DnaJ"/>
    <property type="match status" value="1"/>
</dbReference>
<sequence>MSNSYNYDDQAQFYPFFILTLTSIITLPLTYTILSKPSDAAAASKVPRIDSSFIPQDAEIIDAQRAKQKRKELRLKRMLIAATGWAIMLYMVYLMVVTARHAPKIWNPYDILDIGMSASEKQINSRYRKLSVTMHPDKRSPDPAKNETLEEINDHWVEIVKAYKALTDEEVRKNYIEFGNPDGKQSTSFGIALPEWLVANASGPYVLLFYFLLLGPGLILLVGKWWYGMQKFTREKILVTSAGNMFREHKEKMDGGDVVNAISSAAEYQEILAGGKADAGLGKLEGKVLGEEDVGMLAKDRRQLEEQEDAVRRKTLALVWAYLSRVDLGDKTLEAEKYEVAPTALRMTEAFTSISIAHMTTPTVLASFHLAQSLSQAIPTAPRRMPLLQLPHFTAANIKTVEETTSTPSKEHLTIQAFMSLPPEQRRALATAAGLTSTHLSTAERLARQLPLLRIEKTFFKVQGERYIIPSSLVQFVVKARVIPPGTPKADIPALKDSDLMDPDPAEGDLKAQKEEIEQHALPLVHAPYLPRDKSPKWHVFLADTRQNRVAVPPFTFSTFDKKAFEDDGKGGVKPTFEVVTLKMQFQAPPQQGEYKFQMHLICDSYVGFDEQREVVLNVEDASRAEEVDDDDYISEPDEDTIAGQMAALKGQPTSDGATQPPPRRPRRQVKPADEESDYESGTDEDVDSDSETDTDTDSDGE</sequence>
<keyword evidence="13" id="KW-1185">Reference proteome</keyword>
<dbReference type="InterPro" id="IPR014756">
    <property type="entry name" value="Ig_E-set"/>
</dbReference>
<organism evidence="12 13">
    <name type="scientific">Cryoendolithus antarcticus</name>
    <dbReference type="NCBI Taxonomy" id="1507870"/>
    <lineage>
        <taxon>Eukaryota</taxon>
        <taxon>Fungi</taxon>
        <taxon>Dikarya</taxon>
        <taxon>Ascomycota</taxon>
        <taxon>Pezizomycotina</taxon>
        <taxon>Dothideomycetes</taxon>
        <taxon>Dothideomycetidae</taxon>
        <taxon>Cladosporiales</taxon>
        <taxon>Cladosporiaceae</taxon>
        <taxon>Cryoendolithus</taxon>
    </lineage>
</organism>
<dbReference type="InterPro" id="IPR001623">
    <property type="entry name" value="DnaJ_domain"/>
</dbReference>
<protein>
    <recommendedName>
        <fullName evidence="11">J domain-containing protein</fullName>
    </recommendedName>
</protein>
<dbReference type="OrthoDB" id="1734229at2759"/>
<keyword evidence="5" id="KW-0653">Protein transport</keyword>
<evidence type="ECO:0000256" key="5">
    <source>
        <dbReference type="ARBA" id="ARBA00022927"/>
    </source>
</evidence>
<dbReference type="PRINTS" id="PR00625">
    <property type="entry name" value="JDOMAIN"/>
</dbReference>
<dbReference type="Gene3D" id="1.10.150.20">
    <property type="entry name" value="5' to 3' exonuclease, C-terminal subdomain"/>
    <property type="match status" value="1"/>
</dbReference>
<evidence type="ECO:0000256" key="9">
    <source>
        <dbReference type="SAM" id="MobiDB-lite"/>
    </source>
</evidence>
<name>A0A1V8T2V9_9PEZI</name>
<dbReference type="FunFam" id="1.10.287.110:FF:000039">
    <property type="entry name" value="Protein translocation complex component (Npl1)"/>
    <property type="match status" value="1"/>
</dbReference>
<dbReference type="Gene3D" id="2.60.40.150">
    <property type="entry name" value="C2 domain"/>
    <property type="match status" value="1"/>
</dbReference>
<dbReference type="GO" id="GO:0008320">
    <property type="term" value="F:protein transmembrane transporter activity"/>
    <property type="evidence" value="ECO:0007669"/>
    <property type="project" value="TreeGrafter"/>
</dbReference>
<accession>A0A1V8T2V9</accession>
<dbReference type="InParanoid" id="A0A1V8T2V9"/>
<dbReference type="Proteomes" id="UP000192596">
    <property type="component" value="Unassembled WGS sequence"/>
</dbReference>
<dbReference type="GO" id="GO:0006620">
    <property type="term" value="P:post-translational protein targeting to endoplasmic reticulum membrane"/>
    <property type="evidence" value="ECO:0007669"/>
    <property type="project" value="TreeGrafter"/>
</dbReference>
<dbReference type="PANTHER" id="PTHR24075:SF0">
    <property type="entry name" value="TRANSLOCATION PROTEIN SEC63 HOMOLOG"/>
    <property type="match status" value="1"/>
</dbReference>
<dbReference type="InterPro" id="IPR004179">
    <property type="entry name" value="Sec63-dom"/>
</dbReference>
<comment type="subcellular location">
    <subcellularLocation>
        <location evidence="1">Endoplasmic reticulum membrane</location>
        <topology evidence="1">Multi-pass membrane protein</topology>
    </subcellularLocation>
</comment>
<evidence type="ECO:0000256" key="1">
    <source>
        <dbReference type="ARBA" id="ARBA00004477"/>
    </source>
</evidence>
<dbReference type="SUPFAM" id="SSF81296">
    <property type="entry name" value="E set domains"/>
    <property type="match status" value="1"/>
</dbReference>
<dbReference type="GO" id="GO:0006614">
    <property type="term" value="P:SRP-dependent cotranslational protein targeting to membrane"/>
    <property type="evidence" value="ECO:0007669"/>
    <property type="project" value="TreeGrafter"/>
</dbReference>
<evidence type="ECO:0000313" key="12">
    <source>
        <dbReference type="EMBL" id="OQO05757.1"/>
    </source>
</evidence>
<gene>
    <name evidence="12" type="ORF">B0A48_09851</name>
</gene>
<keyword evidence="7 10" id="KW-0472">Membrane</keyword>
<dbReference type="InterPro" id="IPR036869">
    <property type="entry name" value="J_dom_sf"/>
</dbReference>
<dbReference type="Gene3D" id="1.10.3380.10">
    <property type="entry name" value="Sec63 N-terminal domain-like domain"/>
    <property type="match status" value="1"/>
</dbReference>
<dbReference type="FunCoup" id="A0A1V8T2V9">
    <property type="interactions" value="832"/>
</dbReference>
<feature type="domain" description="J" evidence="11">
    <location>
        <begin position="107"/>
        <end position="179"/>
    </location>
</feature>
<feature type="transmembrane region" description="Helical" evidence="10">
    <location>
        <begin position="205"/>
        <end position="227"/>
    </location>
</feature>
<keyword evidence="4" id="KW-0256">Endoplasmic reticulum</keyword>
<dbReference type="SUPFAM" id="SSF46565">
    <property type="entry name" value="Chaperone J-domain"/>
    <property type="match status" value="1"/>
</dbReference>
<feature type="compositionally biased region" description="Acidic residues" evidence="9">
    <location>
        <begin position="675"/>
        <end position="702"/>
    </location>
</feature>
<evidence type="ECO:0000256" key="7">
    <source>
        <dbReference type="ARBA" id="ARBA00023136"/>
    </source>
</evidence>
<comment type="caution">
    <text evidence="12">The sequence shown here is derived from an EMBL/GenBank/DDBJ whole genome shotgun (WGS) entry which is preliminary data.</text>
</comment>
<evidence type="ECO:0000256" key="2">
    <source>
        <dbReference type="ARBA" id="ARBA00022448"/>
    </source>
</evidence>
<keyword evidence="3 10" id="KW-0812">Transmembrane</keyword>
<evidence type="ECO:0000313" key="13">
    <source>
        <dbReference type="Proteomes" id="UP000192596"/>
    </source>
</evidence>
<dbReference type="SUPFAM" id="SSF158702">
    <property type="entry name" value="Sec63 N-terminal domain-like"/>
    <property type="match status" value="1"/>
</dbReference>
<evidence type="ECO:0000259" key="11">
    <source>
        <dbReference type="PROSITE" id="PS50076"/>
    </source>
</evidence>
<dbReference type="SMART" id="SM00271">
    <property type="entry name" value="DnaJ"/>
    <property type="match status" value="1"/>
</dbReference>
<dbReference type="EMBL" id="NAJO01000018">
    <property type="protein sequence ID" value="OQO05757.1"/>
    <property type="molecule type" value="Genomic_DNA"/>
</dbReference>
<dbReference type="InterPro" id="IPR035892">
    <property type="entry name" value="C2_domain_sf"/>
</dbReference>
<keyword evidence="8" id="KW-0143">Chaperone</keyword>
<feature type="transmembrane region" description="Helical" evidence="10">
    <location>
        <begin position="78"/>
        <end position="99"/>
    </location>
</feature>
<dbReference type="Pfam" id="PF02889">
    <property type="entry name" value="Sec63"/>
    <property type="match status" value="1"/>
</dbReference>
<keyword evidence="2" id="KW-0813">Transport</keyword>
<dbReference type="AlphaFoldDB" id="A0A1V8T2V9"/>
<evidence type="ECO:0000256" key="6">
    <source>
        <dbReference type="ARBA" id="ARBA00022989"/>
    </source>
</evidence>
<proteinExistence type="predicted"/>
<dbReference type="Gene3D" id="1.10.287.110">
    <property type="entry name" value="DnaJ domain"/>
    <property type="match status" value="1"/>
</dbReference>
<dbReference type="STRING" id="1507870.A0A1V8T2V9"/>
<dbReference type="GO" id="GO:0003723">
    <property type="term" value="F:RNA binding"/>
    <property type="evidence" value="ECO:0007669"/>
    <property type="project" value="TreeGrafter"/>
</dbReference>
<evidence type="ECO:0000256" key="8">
    <source>
        <dbReference type="ARBA" id="ARBA00023186"/>
    </source>
</evidence>
<evidence type="ECO:0000256" key="3">
    <source>
        <dbReference type="ARBA" id="ARBA00022692"/>
    </source>
</evidence>
<dbReference type="GO" id="GO:0031207">
    <property type="term" value="C:Sec62/Sec63 complex"/>
    <property type="evidence" value="ECO:0007669"/>
    <property type="project" value="TreeGrafter"/>
</dbReference>
<reference evidence="13" key="1">
    <citation type="submission" date="2017-03" db="EMBL/GenBank/DDBJ databases">
        <title>Genomes of endolithic fungi from Antarctica.</title>
        <authorList>
            <person name="Coleine C."/>
            <person name="Masonjones S."/>
            <person name="Stajich J.E."/>
        </authorList>
    </citation>
    <scope>NUCLEOTIDE SEQUENCE [LARGE SCALE GENOMIC DNA]</scope>
    <source>
        <strain evidence="13">CCFEE 5527</strain>
    </source>
</reference>
<dbReference type="PANTHER" id="PTHR24075">
    <property type="entry name" value="SEC63 DOMAIN-CONTAINING"/>
    <property type="match status" value="1"/>
</dbReference>